<accession>A0AA39KN98</accession>
<sequence length="507" mass="56051">MAVASFGLYLGNTSACLALYKDENVDVVANHAGDRVTAAVIAFNDTETVTGSAAKSGLFRNGPVTVVNNKRLMNKDISSKELENSIKNSSSKIINESDNLQYSIRINDKIEKFSPQKISSLLLRAMYDISTTAAHDDDEHNVVLCVPQRFNAESIKAWSNAAFNAGFKVLQAISEPVATCLAHGLGDNKKNTELVLIYRIGGVTSDITLVNVVNGVFNVLATRYYDDLGGHQLTDLLTTYLGEEFRNKYKIDPTESRRSISKLKNEVEKCKHILSTMSTAHCFVESLCEGVDFSHNITRARFENLIAPCISVYIQPIMDILQETCKTVMDIKKIILCGGTMKIPKLQEKIGSIFPNGEILTSRWSPDESMAVGAAIHSSHLIAHRMHDRTLNSTSEELYSLIKPICIKFDQVEAIIIPEGTIVPIKIQTIIEVPVISGDKIYVNIFESENNGKEIIKKIGLITLGIKNSGKFKVDMDLTEANLTIHITEISTGKKSSFRFPIQEENS</sequence>
<proteinExistence type="inferred from homology"/>
<dbReference type="Pfam" id="PF00012">
    <property type="entry name" value="HSP70"/>
    <property type="match status" value="1"/>
</dbReference>
<evidence type="ECO:0008006" key="6">
    <source>
        <dbReference type="Google" id="ProtNLM"/>
    </source>
</evidence>
<dbReference type="GO" id="GO:0140662">
    <property type="term" value="F:ATP-dependent protein folding chaperone"/>
    <property type="evidence" value="ECO:0007669"/>
    <property type="project" value="InterPro"/>
</dbReference>
<dbReference type="Gene3D" id="3.30.30.30">
    <property type="match status" value="1"/>
</dbReference>
<gene>
    <name evidence="4" type="ORF">PV327_004981</name>
</gene>
<reference evidence="4" key="1">
    <citation type="journal article" date="2023" name="bioRxiv">
        <title>Scaffold-level genome assemblies of two parasitoid biocontrol wasps reveal the parthenogenesis mechanism and an associated novel virus.</title>
        <authorList>
            <person name="Inwood S."/>
            <person name="Skelly J."/>
            <person name="Guhlin J."/>
            <person name="Harrop T."/>
            <person name="Goldson S."/>
            <person name="Dearden P."/>
        </authorList>
    </citation>
    <scope>NUCLEOTIDE SEQUENCE</scope>
    <source>
        <strain evidence="4">Lincoln</strain>
        <tissue evidence="4">Whole body</tissue>
    </source>
</reference>
<protein>
    <recommendedName>
        <fullName evidence="6">Heat shock protein 70</fullName>
    </recommendedName>
</protein>
<evidence type="ECO:0000256" key="2">
    <source>
        <dbReference type="ARBA" id="ARBA00022741"/>
    </source>
</evidence>
<comment type="caution">
    <text evidence="4">The sequence shown here is derived from an EMBL/GenBank/DDBJ whole genome shotgun (WGS) entry which is preliminary data.</text>
</comment>
<keyword evidence="2" id="KW-0547">Nucleotide-binding</keyword>
<dbReference type="PRINTS" id="PR00301">
    <property type="entry name" value="HEATSHOCK70"/>
</dbReference>
<keyword evidence="3" id="KW-0067">ATP-binding</keyword>
<dbReference type="Gene3D" id="3.30.420.40">
    <property type="match status" value="2"/>
</dbReference>
<dbReference type="Gene3D" id="3.90.640.10">
    <property type="entry name" value="Actin, Chain A, domain 4"/>
    <property type="match status" value="1"/>
</dbReference>
<dbReference type="PANTHER" id="PTHR45639">
    <property type="entry name" value="HSC70CB, ISOFORM G-RELATED"/>
    <property type="match status" value="1"/>
</dbReference>
<name>A0AA39KN98_MICHY</name>
<dbReference type="GO" id="GO:0005524">
    <property type="term" value="F:ATP binding"/>
    <property type="evidence" value="ECO:0007669"/>
    <property type="project" value="UniProtKB-KW"/>
</dbReference>
<dbReference type="EMBL" id="JAQQBR010001832">
    <property type="protein sequence ID" value="KAK0167607.1"/>
    <property type="molecule type" value="Genomic_DNA"/>
</dbReference>
<reference evidence="4" key="2">
    <citation type="submission" date="2023-03" db="EMBL/GenBank/DDBJ databases">
        <authorList>
            <person name="Inwood S.N."/>
            <person name="Skelly J.G."/>
            <person name="Guhlin J."/>
            <person name="Harrop T.W.R."/>
            <person name="Goldson S.G."/>
            <person name="Dearden P.K."/>
        </authorList>
    </citation>
    <scope>NUCLEOTIDE SEQUENCE</scope>
    <source>
        <strain evidence="4">Lincoln</strain>
        <tissue evidence="4">Whole body</tissue>
    </source>
</reference>
<evidence type="ECO:0000256" key="1">
    <source>
        <dbReference type="ARBA" id="ARBA00007381"/>
    </source>
</evidence>
<keyword evidence="5" id="KW-1185">Reference proteome</keyword>
<comment type="similarity">
    <text evidence="1">Belongs to the heat shock protein 70 family.</text>
</comment>
<evidence type="ECO:0000256" key="3">
    <source>
        <dbReference type="ARBA" id="ARBA00022840"/>
    </source>
</evidence>
<organism evidence="4 5">
    <name type="scientific">Microctonus hyperodae</name>
    <name type="common">Parasitoid wasp</name>
    <dbReference type="NCBI Taxonomy" id="165561"/>
    <lineage>
        <taxon>Eukaryota</taxon>
        <taxon>Metazoa</taxon>
        <taxon>Ecdysozoa</taxon>
        <taxon>Arthropoda</taxon>
        <taxon>Hexapoda</taxon>
        <taxon>Insecta</taxon>
        <taxon>Pterygota</taxon>
        <taxon>Neoptera</taxon>
        <taxon>Endopterygota</taxon>
        <taxon>Hymenoptera</taxon>
        <taxon>Apocrita</taxon>
        <taxon>Ichneumonoidea</taxon>
        <taxon>Braconidae</taxon>
        <taxon>Euphorinae</taxon>
        <taxon>Microctonus</taxon>
    </lineage>
</organism>
<dbReference type="InterPro" id="IPR013126">
    <property type="entry name" value="Hsp_70_fam"/>
</dbReference>
<dbReference type="InterPro" id="IPR043129">
    <property type="entry name" value="ATPase_NBD"/>
</dbReference>
<dbReference type="FunFam" id="3.90.640.10:FF:000021">
    <property type="entry name" value="Heat shock protein 14"/>
    <property type="match status" value="1"/>
</dbReference>
<evidence type="ECO:0000313" key="5">
    <source>
        <dbReference type="Proteomes" id="UP001168972"/>
    </source>
</evidence>
<dbReference type="SUPFAM" id="SSF53067">
    <property type="entry name" value="Actin-like ATPase domain"/>
    <property type="match status" value="2"/>
</dbReference>
<evidence type="ECO:0000313" key="4">
    <source>
        <dbReference type="EMBL" id="KAK0167607.1"/>
    </source>
</evidence>
<dbReference type="Proteomes" id="UP001168972">
    <property type="component" value="Unassembled WGS sequence"/>
</dbReference>
<dbReference type="AlphaFoldDB" id="A0AA39KN98"/>